<keyword evidence="1" id="KW-1133">Transmembrane helix</keyword>
<comment type="caution">
    <text evidence="3">The sequence shown here is derived from an EMBL/GenBank/DDBJ whole genome shotgun (WGS) entry which is preliminary data.</text>
</comment>
<evidence type="ECO:0000256" key="1">
    <source>
        <dbReference type="SAM" id="Phobius"/>
    </source>
</evidence>
<dbReference type="Proteomes" id="UP000282322">
    <property type="component" value="Unassembled WGS sequence"/>
</dbReference>
<feature type="domain" description="DUF8163" evidence="2">
    <location>
        <begin position="4"/>
        <end position="147"/>
    </location>
</feature>
<evidence type="ECO:0000259" key="2">
    <source>
        <dbReference type="Pfam" id="PF26496"/>
    </source>
</evidence>
<dbReference type="AlphaFoldDB" id="A0A3P3R954"/>
<keyword evidence="1" id="KW-0812">Transmembrane</keyword>
<sequence>MRYEQPTRLDGVGALLVAVLVTVTTGVPGLIAGTAVLIAWYTVPTLYTFAFGHLVVGALAENIATPYLVVLELGLLAILVGPALTLAASRWRAIVTSVVAIVFGGGVLALARGNGHLWSALGVVGLIFAIGSYGLHRYEHVALGLSENTYE</sequence>
<reference evidence="3 4" key="1">
    <citation type="submission" date="2018-11" db="EMBL/GenBank/DDBJ databases">
        <title>Taxonoimc description of Halomarina strain SPP-AMP-1.</title>
        <authorList>
            <person name="Pal Y."/>
            <person name="Srinivasana K."/>
            <person name="Verma A."/>
            <person name="Kumar P."/>
        </authorList>
    </citation>
    <scope>NUCLEOTIDE SEQUENCE [LARGE SCALE GENOMIC DNA]</scope>
    <source>
        <strain evidence="3 4">SPP-AMP-1</strain>
    </source>
</reference>
<evidence type="ECO:0000313" key="4">
    <source>
        <dbReference type="Proteomes" id="UP000282322"/>
    </source>
</evidence>
<dbReference type="EMBL" id="RRCH01000028">
    <property type="protein sequence ID" value="RRJ29459.1"/>
    <property type="molecule type" value="Genomic_DNA"/>
</dbReference>
<keyword evidence="4" id="KW-1185">Reference proteome</keyword>
<feature type="transmembrane region" description="Helical" evidence="1">
    <location>
        <begin position="117"/>
        <end position="135"/>
    </location>
</feature>
<organism evidence="3 4">
    <name type="scientific">Halocatena pleomorpha</name>
    <dbReference type="NCBI Taxonomy" id="1785090"/>
    <lineage>
        <taxon>Archaea</taxon>
        <taxon>Methanobacteriati</taxon>
        <taxon>Methanobacteriota</taxon>
        <taxon>Stenosarchaea group</taxon>
        <taxon>Halobacteria</taxon>
        <taxon>Halobacteriales</taxon>
        <taxon>Natronomonadaceae</taxon>
        <taxon>Halocatena</taxon>
    </lineage>
</organism>
<feature type="transmembrane region" description="Helical" evidence="1">
    <location>
        <begin position="63"/>
        <end position="86"/>
    </location>
</feature>
<dbReference type="RefSeq" id="WP_124955448.1">
    <property type="nucleotide sequence ID" value="NZ_RRCH01000028.1"/>
</dbReference>
<dbReference type="OrthoDB" id="214867at2157"/>
<protein>
    <recommendedName>
        <fullName evidence="2">DUF8163 domain-containing protein</fullName>
    </recommendedName>
</protein>
<accession>A0A3P3R954</accession>
<name>A0A3P3R954_9EURY</name>
<proteinExistence type="predicted"/>
<evidence type="ECO:0000313" key="3">
    <source>
        <dbReference type="EMBL" id="RRJ29459.1"/>
    </source>
</evidence>
<keyword evidence="1" id="KW-0472">Membrane</keyword>
<feature type="transmembrane region" description="Helical" evidence="1">
    <location>
        <begin position="12"/>
        <end position="43"/>
    </location>
</feature>
<feature type="transmembrane region" description="Helical" evidence="1">
    <location>
        <begin position="93"/>
        <end position="111"/>
    </location>
</feature>
<gene>
    <name evidence="3" type="ORF">EIK79_12525</name>
</gene>
<dbReference type="InterPro" id="IPR058477">
    <property type="entry name" value="DUF8163"/>
</dbReference>
<dbReference type="Pfam" id="PF26496">
    <property type="entry name" value="DUF8163"/>
    <property type="match status" value="1"/>
</dbReference>